<comment type="caution">
    <text evidence="1">The sequence shown here is derived from an EMBL/GenBank/DDBJ whole genome shotgun (WGS) entry which is preliminary data.</text>
</comment>
<reference evidence="1 2" key="1">
    <citation type="submission" date="2017-08" db="EMBL/GenBank/DDBJ databases">
        <title>Reclassification of Bisgaard taxon 37 and 44.</title>
        <authorList>
            <person name="Christensen H."/>
        </authorList>
    </citation>
    <scope>NUCLEOTIDE SEQUENCE [LARGE SCALE GENOMIC DNA]</scope>
    <source>
        <strain evidence="1 2">B96_4</strain>
    </source>
</reference>
<gene>
    <name evidence="1" type="ORF">CJP74_06320</name>
</gene>
<dbReference type="Proteomes" id="UP000266258">
    <property type="component" value="Unassembled WGS sequence"/>
</dbReference>
<accession>A0A3A1Y0L1</accession>
<keyword evidence="2" id="KW-1185">Reference proteome</keyword>
<dbReference type="OrthoDB" id="9820386at2"/>
<sequence>MQTKPADFFNRLFKFPGISVCLNMELKHNLLVHQAINSLVANIHFKMGVENYWNSYYYANRWWSNNAIKVDSDQPQQTLGYFYENRPHNPLVDFKNEAIMLKADDPSDDDYNDIDNPRQRLLDKQVGINSLLYWSNNYNTFISSYLSSNSPYLESFYNPEIRFVVNKLQGMLANHYFVNVPQKNRAFSDLCQYRVKQILEPEISQETKEAREQQRKQQKLKGKFIYSSVESIILALDKQSQKNLFEPDFAQALLNLIKAYATFSEKKVFYNVRQEDLNAKAQEYFDKHQVDLYSFSEYIPAPVEFIQAEQYQSYAPITLDTPSLLFSDYFNAVEFIFRVGAKALLSQGQNKYPALKELQLNTFETNTGVFKIINFLPIFGYETNYFADNKVRLNFTHFVPYERDLINALAKEQAILDEVQFYEQEYRQAYLSELDLSVPQASKYTDLMANTLASYLIDYYLAFTPGLSFLYKKFAAIDNRREVYSNKSYGVSRDIELELPEFKVQSYESYLAKAKEGQESKTSPSSYNFNLDDLNFLRNFANPGQSIVDTFKKAGIDYTNISSVPANFVLESISNLEEKIAQVLEHTSYYDTFVRPQSTPAKYLAITCLTKLAPEATQIIAPLGQQDYLVKKLPKFTRRDYAFIRDAQNIILEGQVKSRQPTLINKVPVSFLTRKANISALSTVADLSVQALDLFLNQRRYAKYEDPSDPLPNVVFIEDVVSFLLHSMPKVDYHYDFNFLRQFYTALIAQNRYSENPFELIKLVACEYQEKLDNFYEQLNKVYDHLLSLVNEFNIHVVMNFNLTSVAQAFGLKPGELWHKLKDNKFIFLQFSYSHDSYLDLPEDTDEQILEKEFFKEVSPDFTIEQDPQLYLTSLQNTNDEFTVSCLSELFEEDFSKLLRVQGTLKITINSQLSSLLAGLKFEEKEMYLKYAPFSRQIQFS</sequence>
<dbReference type="EMBL" id="NRJH01000054">
    <property type="protein sequence ID" value="RIY31783.1"/>
    <property type="molecule type" value="Genomic_DNA"/>
</dbReference>
<dbReference type="AlphaFoldDB" id="A0A3A1Y0L1"/>
<evidence type="ECO:0000313" key="2">
    <source>
        <dbReference type="Proteomes" id="UP000266258"/>
    </source>
</evidence>
<protein>
    <submittedName>
        <fullName evidence="1">Uncharacterized protein</fullName>
    </submittedName>
</protein>
<name>A0A3A1Y0L1_9GAMM</name>
<proteinExistence type="predicted"/>
<evidence type="ECO:0000313" key="1">
    <source>
        <dbReference type="EMBL" id="RIY31783.1"/>
    </source>
</evidence>
<organism evidence="1 2">
    <name type="scientific">Psittacicella melopsittaci</name>
    <dbReference type="NCBI Taxonomy" id="2028576"/>
    <lineage>
        <taxon>Bacteria</taxon>
        <taxon>Pseudomonadati</taxon>
        <taxon>Pseudomonadota</taxon>
        <taxon>Gammaproteobacteria</taxon>
        <taxon>Pasteurellales</taxon>
        <taxon>Psittacicellaceae</taxon>
        <taxon>Psittacicella</taxon>
    </lineage>
</organism>
<dbReference type="RefSeq" id="WP_119497429.1">
    <property type="nucleotide sequence ID" value="NZ_NRJH01000054.1"/>
</dbReference>